<organism evidence="2 3">
    <name type="scientific">Sporomusa malonica</name>
    <dbReference type="NCBI Taxonomy" id="112901"/>
    <lineage>
        <taxon>Bacteria</taxon>
        <taxon>Bacillati</taxon>
        <taxon>Bacillota</taxon>
        <taxon>Negativicutes</taxon>
        <taxon>Selenomonadales</taxon>
        <taxon>Sporomusaceae</taxon>
        <taxon>Sporomusa</taxon>
    </lineage>
</organism>
<keyword evidence="1" id="KW-0812">Transmembrane</keyword>
<dbReference type="PANTHER" id="PTHR38442:SF1">
    <property type="entry name" value="INNER MEMBRANE PROTEIN"/>
    <property type="match status" value="1"/>
</dbReference>
<dbReference type="Proteomes" id="UP000192738">
    <property type="component" value="Unassembled WGS sequence"/>
</dbReference>
<evidence type="ECO:0000256" key="1">
    <source>
        <dbReference type="SAM" id="Phobius"/>
    </source>
</evidence>
<evidence type="ECO:0000313" key="2">
    <source>
        <dbReference type="EMBL" id="SMC86835.1"/>
    </source>
</evidence>
<dbReference type="InterPro" id="IPR007383">
    <property type="entry name" value="DUF445"/>
</dbReference>
<feature type="transmembrane region" description="Helical" evidence="1">
    <location>
        <begin position="34"/>
        <end position="56"/>
    </location>
</feature>
<keyword evidence="3" id="KW-1185">Reference proteome</keyword>
<protein>
    <submittedName>
        <fullName evidence="2">Uncharacterized membrane-anchored protein YjiN, DUF445 family</fullName>
    </submittedName>
</protein>
<gene>
    <name evidence="2" type="ORF">SAMN04488500_11161</name>
</gene>
<dbReference type="EMBL" id="FWXI01000011">
    <property type="protein sequence ID" value="SMC86835.1"/>
    <property type="molecule type" value="Genomic_DNA"/>
</dbReference>
<evidence type="ECO:0000313" key="3">
    <source>
        <dbReference type="Proteomes" id="UP000192738"/>
    </source>
</evidence>
<reference evidence="2 3" key="1">
    <citation type="submission" date="2017-04" db="EMBL/GenBank/DDBJ databases">
        <authorList>
            <person name="Afonso C.L."/>
            <person name="Miller P.J."/>
            <person name="Scott M.A."/>
            <person name="Spackman E."/>
            <person name="Goraichik I."/>
            <person name="Dimitrov K.M."/>
            <person name="Suarez D.L."/>
            <person name="Swayne D.E."/>
        </authorList>
    </citation>
    <scope>NUCLEOTIDE SEQUENCE [LARGE SCALE GENOMIC DNA]</scope>
    <source>
        <strain evidence="2 3">DSM 5090</strain>
    </source>
</reference>
<sequence>MANNRYKATATLAAAAAGFFVSYPYQHTFWGALLTSGFSAAMVGGLADWYAVTALFRKPLQIPYRTAIIPKNRERLFKAIIVMVEEELLTADNIRETLNQAGLARLTLHYAAQDESRQQLHTISGRFVQKTVDTIDAATLAAAFELLLTEHEDKVKLAPLAGQALDWSLTSGFADELIDLGVTEIKQMFKEEYMTGIIATMYSSALNAYAAKQNQHKLMGWILENLLNLDPVTVAGLIQEQAADFMEELYRRDHHLRQRVIGQLVKLAEDLQTDVLAGEKVEAALRLQVVKLIESLGELPADHPEMVGGLSKWMLRQAAKLVGDLTADEDRQARFDALLVDWLVRWVDQHHGEIGRLVASYLSSFSDEELVDYIESKVMDDLQMIRINGSIVGGFVGIGLFLITYALGVEP</sequence>
<keyword evidence="1" id="KW-1133">Transmembrane helix</keyword>
<name>A0A1W2CNL5_9FIRM</name>
<dbReference type="AlphaFoldDB" id="A0A1W2CNL5"/>
<dbReference type="PANTHER" id="PTHR38442">
    <property type="entry name" value="INNER MEMBRANE PROTEIN-RELATED"/>
    <property type="match status" value="1"/>
</dbReference>
<dbReference type="GO" id="GO:0005886">
    <property type="term" value="C:plasma membrane"/>
    <property type="evidence" value="ECO:0007669"/>
    <property type="project" value="TreeGrafter"/>
</dbReference>
<accession>A0A1W2CNL5</accession>
<proteinExistence type="predicted"/>
<keyword evidence="1" id="KW-0472">Membrane</keyword>
<feature type="transmembrane region" description="Helical" evidence="1">
    <location>
        <begin position="387"/>
        <end position="408"/>
    </location>
</feature>
<dbReference type="Pfam" id="PF04286">
    <property type="entry name" value="DUF445"/>
    <property type="match status" value="1"/>
</dbReference>